<dbReference type="PANTHER" id="PTHR34544:SF3">
    <property type="entry name" value="OS07G0155200 PROTEIN"/>
    <property type="match status" value="1"/>
</dbReference>
<gene>
    <name evidence="2" type="ORF">O6P43_025565</name>
</gene>
<keyword evidence="1" id="KW-0732">Signal</keyword>
<dbReference type="KEGG" id="qsa:O6P43_025565"/>
<evidence type="ECO:0000256" key="1">
    <source>
        <dbReference type="SAM" id="SignalP"/>
    </source>
</evidence>
<feature type="signal peptide" evidence="1">
    <location>
        <begin position="1"/>
        <end position="18"/>
    </location>
</feature>
<feature type="chain" id="PRO_5042032327" evidence="1">
    <location>
        <begin position="19"/>
        <end position="152"/>
    </location>
</feature>
<reference evidence="2" key="1">
    <citation type="journal article" date="2023" name="Science">
        <title>Elucidation of the pathway for biosynthesis of saponin adjuvants from the soapbark tree.</title>
        <authorList>
            <person name="Reed J."/>
            <person name="Orme A."/>
            <person name="El-Demerdash A."/>
            <person name="Owen C."/>
            <person name="Martin L.B.B."/>
            <person name="Misra R.C."/>
            <person name="Kikuchi S."/>
            <person name="Rejzek M."/>
            <person name="Martin A.C."/>
            <person name="Harkess A."/>
            <person name="Leebens-Mack J."/>
            <person name="Louveau T."/>
            <person name="Stephenson M.J."/>
            <person name="Osbourn A."/>
        </authorList>
    </citation>
    <scope>NUCLEOTIDE SEQUENCE</scope>
    <source>
        <strain evidence="2">S10</strain>
    </source>
</reference>
<sequence>MDTTFGWNLCIHFSSIYAFQCLLCGISEEGDTTAGGKSWEEEDKTDKYRLVAGIDFQGISWGERALSIAQDVLLELGDNMKISSFKVTPPDNVCVNLDKSSDKYGFSDREQLECYSDEYKKRLDVAGALGEIPDGLIVEVLYQGSRRIIKDA</sequence>
<evidence type="ECO:0000313" key="3">
    <source>
        <dbReference type="Proteomes" id="UP001163823"/>
    </source>
</evidence>
<dbReference type="EMBL" id="JARAOO010000010">
    <property type="protein sequence ID" value="KAJ7953930.1"/>
    <property type="molecule type" value="Genomic_DNA"/>
</dbReference>
<comment type="caution">
    <text evidence="2">The sequence shown here is derived from an EMBL/GenBank/DDBJ whole genome shotgun (WGS) entry which is preliminary data.</text>
</comment>
<name>A0AAD7L964_QUISA</name>
<dbReference type="AlphaFoldDB" id="A0AAD7L964"/>
<proteinExistence type="predicted"/>
<protein>
    <submittedName>
        <fullName evidence="2">Ribosome maturation factor rimP</fullName>
    </submittedName>
</protein>
<organism evidence="2 3">
    <name type="scientific">Quillaja saponaria</name>
    <name type="common">Soap bark tree</name>
    <dbReference type="NCBI Taxonomy" id="32244"/>
    <lineage>
        <taxon>Eukaryota</taxon>
        <taxon>Viridiplantae</taxon>
        <taxon>Streptophyta</taxon>
        <taxon>Embryophyta</taxon>
        <taxon>Tracheophyta</taxon>
        <taxon>Spermatophyta</taxon>
        <taxon>Magnoliopsida</taxon>
        <taxon>eudicotyledons</taxon>
        <taxon>Gunneridae</taxon>
        <taxon>Pentapetalae</taxon>
        <taxon>rosids</taxon>
        <taxon>fabids</taxon>
        <taxon>Fabales</taxon>
        <taxon>Quillajaceae</taxon>
        <taxon>Quillaja</taxon>
    </lineage>
</organism>
<accession>A0AAD7L964</accession>
<dbReference type="PANTHER" id="PTHR34544">
    <property type="entry name" value="OSJNBA0006B20.18 PROTEIN"/>
    <property type="match status" value="1"/>
</dbReference>
<evidence type="ECO:0000313" key="2">
    <source>
        <dbReference type="EMBL" id="KAJ7953930.1"/>
    </source>
</evidence>
<dbReference type="Proteomes" id="UP001163823">
    <property type="component" value="Chromosome 10"/>
</dbReference>
<keyword evidence="3" id="KW-1185">Reference proteome</keyword>